<comment type="caution">
    <text evidence="1">The sequence shown here is derived from an EMBL/GenBank/DDBJ whole genome shotgun (WGS) entry which is preliminary data.</text>
</comment>
<keyword evidence="2" id="KW-1185">Reference proteome</keyword>
<proteinExistence type="predicted"/>
<dbReference type="EMBL" id="JAYMYR010000003">
    <property type="protein sequence ID" value="KAK7373238.1"/>
    <property type="molecule type" value="Genomic_DNA"/>
</dbReference>
<accession>A0AAN9NP54</accession>
<reference evidence="1 2" key="1">
    <citation type="submission" date="2024-01" db="EMBL/GenBank/DDBJ databases">
        <title>The genomes of 5 underutilized Papilionoideae crops provide insights into root nodulation and disease resistanc.</title>
        <authorList>
            <person name="Jiang F."/>
        </authorList>
    </citation>
    <scope>NUCLEOTIDE SEQUENCE [LARGE SCALE GENOMIC DNA]</scope>
    <source>
        <strain evidence="1">JINMINGXINNONG_FW02</strain>
        <tissue evidence="1">Leaves</tissue>
    </source>
</reference>
<evidence type="ECO:0000313" key="2">
    <source>
        <dbReference type="Proteomes" id="UP001374584"/>
    </source>
</evidence>
<sequence length="106" mass="11442">MRLGVEGLAKNKIQMKLEAQTHLNNERPGLPSEGLKEENPLGLENFEFGEKGEGIAPTDRAVESGNKDICVVENSGSPRCGTLQMPSVFASDDSNFPWLKPCSGPV</sequence>
<protein>
    <submittedName>
        <fullName evidence="1">Uncharacterized protein</fullName>
    </submittedName>
</protein>
<organism evidence="1 2">
    <name type="scientific">Phaseolus coccineus</name>
    <name type="common">Scarlet runner bean</name>
    <name type="synonym">Phaseolus multiflorus</name>
    <dbReference type="NCBI Taxonomy" id="3886"/>
    <lineage>
        <taxon>Eukaryota</taxon>
        <taxon>Viridiplantae</taxon>
        <taxon>Streptophyta</taxon>
        <taxon>Embryophyta</taxon>
        <taxon>Tracheophyta</taxon>
        <taxon>Spermatophyta</taxon>
        <taxon>Magnoliopsida</taxon>
        <taxon>eudicotyledons</taxon>
        <taxon>Gunneridae</taxon>
        <taxon>Pentapetalae</taxon>
        <taxon>rosids</taxon>
        <taxon>fabids</taxon>
        <taxon>Fabales</taxon>
        <taxon>Fabaceae</taxon>
        <taxon>Papilionoideae</taxon>
        <taxon>50 kb inversion clade</taxon>
        <taxon>NPAAA clade</taxon>
        <taxon>indigoferoid/millettioid clade</taxon>
        <taxon>Phaseoleae</taxon>
        <taxon>Phaseolus</taxon>
    </lineage>
</organism>
<dbReference type="Proteomes" id="UP001374584">
    <property type="component" value="Unassembled WGS sequence"/>
</dbReference>
<name>A0AAN9NP54_PHACN</name>
<evidence type="ECO:0000313" key="1">
    <source>
        <dbReference type="EMBL" id="KAK7373238.1"/>
    </source>
</evidence>
<gene>
    <name evidence="1" type="ORF">VNO80_06637</name>
</gene>
<dbReference type="AlphaFoldDB" id="A0AAN9NP54"/>